<keyword evidence="2" id="KW-1185">Reference proteome</keyword>
<protein>
    <submittedName>
        <fullName evidence="1">Uncharacterized protein</fullName>
    </submittedName>
</protein>
<dbReference type="EMBL" id="CP011036">
    <property type="protein sequence ID" value="ASM54525.1"/>
    <property type="molecule type" value="Genomic_DNA"/>
</dbReference>
<dbReference type="KEGG" id="png:PNIG_a2516"/>
<name>A0AAC9UH96_9GAMM</name>
<accession>A0AAC9UH96</accession>
<evidence type="ECO:0000313" key="2">
    <source>
        <dbReference type="Proteomes" id="UP000198329"/>
    </source>
</evidence>
<organism evidence="1 2">
    <name type="scientific">Pseudoalteromonas nigrifaciens</name>
    <dbReference type="NCBI Taxonomy" id="28109"/>
    <lineage>
        <taxon>Bacteria</taxon>
        <taxon>Pseudomonadati</taxon>
        <taxon>Pseudomonadota</taxon>
        <taxon>Gammaproteobacteria</taxon>
        <taxon>Alteromonadales</taxon>
        <taxon>Pseudoalteromonadaceae</taxon>
        <taxon>Pseudoalteromonas</taxon>
    </lineage>
</organism>
<reference evidence="1 2" key="1">
    <citation type="submission" date="2015-03" db="EMBL/GenBank/DDBJ databases">
        <authorList>
            <person name="Xie B.-B."/>
            <person name="Rong J.-C."/>
            <person name="Qin Q.-L."/>
            <person name="Zhang Y.-Z."/>
        </authorList>
    </citation>
    <scope>NUCLEOTIDE SEQUENCE [LARGE SCALE GENOMIC DNA]</scope>
    <source>
        <strain evidence="1 2">KMM 661</strain>
    </source>
</reference>
<gene>
    <name evidence="1" type="ORF">PNIG_a2516</name>
</gene>
<evidence type="ECO:0000313" key="1">
    <source>
        <dbReference type="EMBL" id="ASM54525.1"/>
    </source>
</evidence>
<proteinExistence type="predicted"/>
<sequence length="40" mass="4567">MNNVATGKSFITMSKLINPPAKPRTLLNLKEAIWHNYKLL</sequence>
<dbReference type="AlphaFoldDB" id="A0AAC9UH96"/>
<dbReference type="Proteomes" id="UP000198329">
    <property type="component" value="Chromosome I"/>
</dbReference>